<dbReference type="Gene3D" id="3.40.50.150">
    <property type="entry name" value="Vaccinia Virus protein VP39"/>
    <property type="match status" value="1"/>
</dbReference>
<dbReference type="Proteomes" id="UP001363151">
    <property type="component" value="Unassembled WGS sequence"/>
</dbReference>
<evidence type="ECO:0000256" key="3">
    <source>
        <dbReference type="ARBA" id="ARBA00022679"/>
    </source>
</evidence>
<reference evidence="5 6" key="1">
    <citation type="submission" date="2024-03" db="EMBL/GenBank/DDBJ databases">
        <title>Aureococcus anophagefferens CCMP1851 and Kratosvirus quantuckense: Draft genome of a second virus-susceptible host strain in the model system.</title>
        <authorList>
            <person name="Chase E."/>
            <person name="Truchon A.R."/>
            <person name="Schepens W."/>
            <person name="Wilhelm S.W."/>
        </authorList>
    </citation>
    <scope>NUCLEOTIDE SEQUENCE [LARGE SCALE GENOMIC DNA]</scope>
    <source>
        <strain evidence="5 6">CCMP1851</strain>
    </source>
</reference>
<dbReference type="GO" id="GO:0032259">
    <property type="term" value="P:methylation"/>
    <property type="evidence" value="ECO:0007669"/>
    <property type="project" value="UniProtKB-KW"/>
</dbReference>
<comment type="caution">
    <text evidence="5">The sequence shown here is derived from an EMBL/GenBank/DDBJ whole genome shotgun (WGS) entry which is preliminary data.</text>
</comment>
<protein>
    <submittedName>
        <fullName evidence="5">Methyltransferase</fullName>
    </submittedName>
</protein>
<dbReference type="InterPro" id="IPR013216">
    <property type="entry name" value="Methyltransf_11"/>
</dbReference>
<evidence type="ECO:0000256" key="2">
    <source>
        <dbReference type="ARBA" id="ARBA00022603"/>
    </source>
</evidence>
<gene>
    <name evidence="5" type="ORF">SO694_00002231</name>
</gene>
<evidence type="ECO:0000313" key="5">
    <source>
        <dbReference type="EMBL" id="KAK7253667.1"/>
    </source>
</evidence>
<dbReference type="EMBL" id="JBBJCI010000034">
    <property type="protein sequence ID" value="KAK7253667.1"/>
    <property type="molecule type" value="Genomic_DNA"/>
</dbReference>
<feature type="domain" description="Methyltransferase type 11" evidence="4">
    <location>
        <begin position="116"/>
        <end position="212"/>
    </location>
</feature>
<evidence type="ECO:0000256" key="1">
    <source>
        <dbReference type="ARBA" id="ARBA00008361"/>
    </source>
</evidence>
<dbReference type="InterPro" id="IPR051419">
    <property type="entry name" value="Lys/N-term_MeTrsfase_sf"/>
</dbReference>
<dbReference type="GO" id="GO:0008168">
    <property type="term" value="F:methyltransferase activity"/>
    <property type="evidence" value="ECO:0007669"/>
    <property type="project" value="UniProtKB-KW"/>
</dbReference>
<sequence>MGVALRLSGVAWASPCSAFALRLSALIIGRAVAWSHHRRAPRFAHRSTLAAQWPPAEAPPTPVCRFGERSYWEEMYRGDGELDGDEYSWFCGWRELEPFFAELAGPPSKRRRVLVPGCGNDRGNVDLFDAGYEELSLFDYSGEAVARASALFGRRCVEIVEADFRSLPFDDGAFDVVLDKGTLDVLYITSEAALRGAVAELGRVCRPGATVVSLSRVCPPELLLGEFGAGWTPLRDGSLYFTDEGHATIDLASDLFAWRRDDE</sequence>
<organism evidence="5 6">
    <name type="scientific">Aureococcus anophagefferens</name>
    <name type="common">Harmful bloom alga</name>
    <dbReference type="NCBI Taxonomy" id="44056"/>
    <lineage>
        <taxon>Eukaryota</taxon>
        <taxon>Sar</taxon>
        <taxon>Stramenopiles</taxon>
        <taxon>Ochrophyta</taxon>
        <taxon>Pelagophyceae</taxon>
        <taxon>Pelagomonadales</taxon>
        <taxon>Pelagomonadaceae</taxon>
        <taxon>Aureococcus</taxon>
    </lineage>
</organism>
<dbReference type="SUPFAM" id="SSF53335">
    <property type="entry name" value="S-adenosyl-L-methionine-dependent methyltransferases"/>
    <property type="match status" value="1"/>
</dbReference>
<evidence type="ECO:0000313" key="6">
    <source>
        <dbReference type="Proteomes" id="UP001363151"/>
    </source>
</evidence>
<evidence type="ECO:0000259" key="4">
    <source>
        <dbReference type="Pfam" id="PF08241"/>
    </source>
</evidence>
<keyword evidence="2 5" id="KW-0489">Methyltransferase</keyword>
<dbReference type="Pfam" id="PF08241">
    <property type="entry name" value="Methyltransf_11"/>
    <property type="match status" value="1"/>
</dbReference>
<dbReference type="InterPro" id="IPR029063">
    <property type="entry name" value="SAM-dependent_MTases_sf"/>
</dbReference>
<dbReference type="PANTHER" id="PTHR12176:SF80">
    <property type="entry name" value="EEF1A LYSINE METHYLTRANSFERASE 4"/>
    <property type="match status" value="1"/>
</dbReference>
<keyword evidence="6" id="KW-1185">Reference proteome</keyword>
<keyword evidence="3" id="KW-0808">Transferase</keyword>
<proteinExistence type="inferred from homology"/>
<accession>A0ABR1GCH8</accession>
<name>A0ABR1GCH8_AURAN</name>
<dbReference type="PANTHER" id="PTHR12176">
    <property type="entry name" value="SAM-DEPENDENT METHYLTRANSFERASE SUPERFAMILY PROTEIN"/>
    <property type="match status" value="1"/>
</dbReference>
<comment type="similarity">
    <text evidence="1">Belongs to the methyltransferase superfamily.</text>
</comment>